<proteinExistence type="predicted"/>
<accession>A0ABT2DJQ6</accession>
<keyword evidence="2" id="KW-1185">Reference proteome</keyword>
<protein>
    <submittedName>
        <fullName evidence="1">Carboxymuconolactone decarboxylase family protein</fullName>
    </submittedName>
</protein>
<dbReference type="Gene3D" id="1.20.1290.10">
    <property type="entry name" value="AhpD-like"/>
    <property type="match status" value="1"/>
</dbReference>
<dbReference type="SUPFAM" id="SSF69118">
    <property type="entry name" value="AhpD-like"/>
    <property type="match status" value="1"/>
</dbReference>
<dbReference type="RefSeq" id="WP_012295984.1">
    <property type="nucleotide sequence ID" value="NZ_JANTOO010000005.1"/>
</dbReference>
<reference evidence="1 2" key="1">
    <citation type="submission" date="2022-08" db="EMBL/GenBank/DDBJ databases">
        <title>Lysinibacillus sequencing.</title>
        <authorList>
            <person name="Dunlap C."/>
        </authorList>
    </citation>
    <scope>NUCLEOTIDE SEQUENCE [LARGE SCALE GENOMIC DNA]</scope>
    <source>
        <strain evidence="1 2">PB211</strain>
    </source>
</reference>
<comment type="caution">
    <text evidence="1">The sequence shown here is derived from an EMBL/GenBank/DDBJ whole genome shotgun (WGS) entry which is preliminary data.</text>
</comment>
<evidence type="ECO:0000313" key="1">
    <source>
        <dbReference type="EMBL" id="MCS1395077.1"/>
    </source>
</evidence>
<dbReference type="Proteomes" id="UP001525021">
    <property type="component" value="Unassembled WGS sequence"/>
</dbReference>
<sequence>MTLIHLYNKGLTPFQQLLGYNEDIQSHWLQLGKAVEKDGHLSAHLKEEVRKTLAQKNGCQYCQAKGLPDPQHYDEKTTVCTGFAEAFLVTKGHTAPYITALLKDYLTEAEISELLAFICFTTAQQYFGALMQLK</sequence>
<dbReference type="InterPro" id="IPR029032">
    <property type="entry name" value="AhpD-like"/>
</dbReference>
<evidence type="ECO:0000313" key="2">
    <source>
        <dbReference type="Proteomes" id="UP001525021"/>
    </source>
</evidence>
<gene>
    <name evidence="1" type="ORF">NXZ79_03340</name>
</gene>
<name>A0ABT2DJQ6_9BACI</name>
<organism evidence="1 2">
    <name type="scientific">Lysinibacillus pinottii</name>
    <dbReference type="NCBI Taxonomy" id="2973932"/>
    <lineage>
        <taxon>Bacteria</taxon>
        <taxon>Bacillati</taxon>
        <taxon>Bacillota</taxon>
        <taxon>Bacilli</taxon>
        <taxon>Bacillales</taxon>
        <taxon>Bacillaceae</taxon>
        <taxon>Lysinibacillus</taxon>
    </lineage>
</organism>
<dbReference type="EMBL" id="JANTOO010000005">
    <property type="protein sequence ID" value="MCS1395077.1"/>
    <property type="molecule type" value="Genomic_DNA"/>
</dbReference>